<reference evidence="1" key="2">
    <citation type="submission" date="2020-11" db="EMBL/GenBank/DDBJ databases">
        <authorList>
            <person name="McCartney M.A."/>
            <person name="Auch B."/>
            <person name="Kono T."/>
            <person name="Mallez S."/>
            <person name="Becker A."/>
            <person name="Gohl D.M."/>
            <person name="Silverstein K.A.T."/>
            <person name="Koren S."/>
            <person name="Bechman K.B."/>
            <person name="Herman A."/>
            <person name="Abrahante J.E."/>
            <person name="Garbe J."/>
        </authorList>
    </citation>
    <scope>NUCLEOTIDE SEQUENCE</scope>
    <source>
        <strain evidence="1">Duluth1</strain>
        <tissue evidence="1">Whole animal</tissue>
    </source>
</reference>
<dbReference type="EMBL" id="JAIWYP010000002">
    <property type="protein sequence ID" value="KAH3865036.1"/>
    <property type="molecule type" value="Genomic_DNA"/>
</dbReference>
<evidence type="ECO:0000313" key="2">
    <source>
        <dbReference type="Proteomes" id="UP000828390"/>
    </source>
</evidence>
<name>A0A9D4RE17_DREPO</name>
<sequence length="64" mass="7403">MTSAYTASSYQEDLEIQILLDQAEELSSILRGETTQMLHILTEVHFKRDASDLEKMQTILQKIF</sequence>
<dbReference type="Proteomes" id="UP000828390">
    <property type="component" value="Unassembled WGS sequence"/>
</dbReference>
<reference evidence="1" key="1">
    <citation type="journal article" date="2019" name="bioRxiv">
        <title>The Genome of the Zebra Mussel, Dreissena polymorpha: A Resource for Invasive Species Research.</title>
        <authorList>
            <person name="McCartney M.A."/>
            <person name="Auch B."/>
            <person name="Kono T."/>
            <person name="Mallez S."/>
            <person name="Zhang Y."/>
            <person name="Obille A."/>
            <person name="Becker A."/>
            <person name="Abrahante J.E."/>
            <person name="Garbe J."/>
            <person name="Badalamenti J.P."/>
            <person name="Herman A."/>
            <person name="Mangelson H."/>
            <person name="Liachko I."/>
            <person name="Sullivan S."/>
            <person name="Sone E.D."/>
            <person name="Koren S."/>
            <person name="Silverstein K.A.T."/>
            <person name="Beckman K.B."/>
            <person name="Gohl D.M."/>
        </authorList>
    </citation>
    <scope>NUCLEOTIDE SEQUENCE</scope>
    <source>
        <strain evidence="1">Duluth1</strain>
        <tissue evidence="1">Whole animal</tissue>
    </source>
</reference>
<dbReference type="AlphaFoldDB" id="A0A9D4RE17"/>
<keyword evidence="2" id="KW-1185">Reference proteome</keyword>
<protein>
    <submittedName>
        <fullName evidence="1">Uncharacterized protein</fullName>
    </submittedName>
</protein>
<evidence type="ECO:0000313" key="1">
    <source>
        <dbReference type="EMBL" id="KAH3865036.1"/>
    </source>
</evidence>
<comment type="caution">
    <text evidence="1">The sequence shown here is derived from an EMBL/GenBank/DDBJ whole genome shotgun (WGS) entry which is preliminary data.</text>
</comment>
<accession>A0A9D4RE17</accession>
<organism evidence="1 2">
    <name type="scientific">Dreissena polymorpha</name>
    <name type="common">Zebra mussel</name>
    <name type="synonym">Mytilus polymorpha</name>
    <dbReference type="NCBI Taxonomy" id="45954"/>
    <lineage>
        <taxon>Eukaryota</taxon>
        <taxon>Metazoa</taxon>
        <taxon>Spiralia</taxon>
        <taxon>Lophotrochozoa</taxon>
        <taxon>Mollusca</taxon>
        <taxon>Bivalvia</taxon>
        <taxon>Autobranchia</taxon>
        <taxon>Heteroconchia</taxon>
        <taxon>Euheterodonta</taxon>
        <taxon>Imparidentia</taxon>
        <taxon>Neoheterodontei</taxon>
        <taxon>Myida</taxon>
        <taxon>Dreissenoidea</taxon>
        <taxon>Dreissenidae</taxon>
        <taxon>Dreissena</taxon>
    </lineage>
</organism>
<gene>
    <name evidence="1" type="ORF">DPMN_028074</name>
</gene>
<proteinExistence type="predicted"/>